<feature type="region of interest" description="Disordered" evidence="1">
    <location>
        <begin position="314"/>
        <end position="345"/>
    </location>
</feature>
<gene>
    <name evidence="2" type="ORF">SELO1098_LOCUS5919</name>
</gene>
<name>A0A7S3GV12_9STRA</name>
<feature type="compositionally biased region" description="Low complexity" evidence="1">
    <location>
        <begin position="164"/>
        <end position="177"/>
    </location>
</feature>
<dbReference type="EMBL" id="HBIC01011831">
    <property type="protein sequence ID" value="CAE0277089.1"/>
    <property type="molecule type" value="Transcribed_RNA"/>
</dbReference>
<organism evidence="2">
    <name type="scientific">Spumella elongata</name>
    <dbReference type="NCBI Taxonomy" id="89044"/>
    <lineage>
        <taxon>Eukaryota</taxon>
        <taxon>Sar</taxon>
        <taxon>Stramenopiles</taxon>
        <taxon>Ochrophyta</taxon>
        <taxon>Chrysophyceae</taxon>
        <taxon>Chromulinales</taxon>
        <taxon>Chromulinaceae</taxon>
        <taxon>Spumella</taxon>
    </lineage>
</organism>
<proteinExistence type="predicted"/>
<feature type="region of interest" description="Disordered" evidence="1">
    <location>
        <begin position="85"/>
        <end position="121"/>
    </location>
</feature>
<evidence type="ECO:0000313" key="2">
    <source>
        <dbReference type="EMBL" id="CAE0277089.1"/>
    </source>
</evidence>
<evidence type="ECO:0000256" key="1">
    <source>
        <dbReference type="SAM" id="MobiDB-lite"/>
    </source>
</evidence>
<feature type="region of interest" description="Disordered" evidence="1">
    <location>
        <begin position="163"/>
        <end position="188"/>
    </location>
</feature>
<feature type="compositionally biased region" description="Low complexity" evidence="1">
    <location>
        <begin position="98"/>
        <end position="118"/>
    </location>
</feature>
<accession>A0A7S3GV12</accession>
<feature type="compositionally biased region" description="Polar residues" evidence="1">
    <location>
        <begin position="38"/>
        <end position="55"/>
    </location>
</feature>
<feature type="region of interest" description="Disordered" evidence="1">
    <location>
        <begin position="37"/>
        <end position="67"/>
    </location>
</feature>
<sequence>MKSNNAAEGGPATPHVIYPVDKDTGFAMVSPMAPIRRQSLSATVPTETPSVQSTDNQKKESTQAETVPSTAHVIYPIMKENDFTMESPMPSSRRQSYAEPATASAPAATAPTAEATVPNKRPSMTFLESLGFASKKEECSDPPATSTAHVIYPIVSENSFTMVSPMSSSRRQSHSGSIQPPVVPSEDASIVSNKSTTADTGVAAPHTIYPVEKNADFTMNSPMQFSRNQSHIEDPITVAETTKPNKRPSMSFLETIGFTTVKEKTPDMSNPATAHVIYPAVKDAGFTMESPMASGRRASHTQEVPPAVAATTTPIVSGPTALKPSVTTAEPSFATPKKEPNPQNLIPSAAHVIYPVVKDTSFTMESPMAGTRRASHTAELPAAPVVTPAVPATRPSIKSPEVLQVSLQQDTNPDLLLPTTAHVIYPVVKDTRFAMESPMAGTRRPSHQSTSNA</sequence>
<protein>
    <submittedName>
        <fullName evidence="2">Uncharacterized protein</fullName>
    </submittedName>
</protein>
<dbReference type="AlphaFoldDB" id="A0A7S3GV12"/>
<reference evidence="2" key="1">
    <citation type="submission" date="2021-01" db="EMBL/GenBank/DDBJ databases">
        <authorList>
            <person name="Corre E."/>
            <person name="Pelletier E."/>
            <person name="Niang G."/>
            <person name="Scheremetjew M."/>
            <person name="Finn R."/>
            <person name="Kale V."/>
            <person name="Holt S."/>
            <person name="Cochrane G."/>
            <person name="Meng A."/>
            <person name="Brown T."/>
            <person name="Cohen L."/>
        </authorList>
    </citation>
    <scope>NUCLEOTIDE SEQUENCE</scope>
    <source>
        <strain evidence="2">CCAP 955/1</strain>
    </source>
</reference>